<keyword evidence="3" id="KW-1185">Reference proteome</keyword>
<dbReference type="RefSeq" id="WP_160632492.1">
    <property type="nucleotide sequence ID" value="NZ_WWNE01000005.1"/>
</dbReference>
<reference evidence="2 3" key="1">
    <citation type="submission" date="2019-12" db="EMBL/GenBank/DDBJ databases">
        <authorList>
            <person name="Zhao J."/>
        </authorList>
    </citation>
    <scope>NUCLEOTIDE SEQUENCE [LARGE SCALE GENOMIC DNA]</scope>
    <source>
        <strain evidence="2 3">S-15</strain>
    </source>
</reference>
<dbReference type="Gene3D" id="3.40.50.620">
    <property type="entry name" value="HUPs"/>
    <property type="match status" value="1"/>
</dbReference>
<dbReference type="Proteomes" id="UP000470771">
    <property type="component" value="Unassembled WGS sequence"/>
</dbReference>
<dbReference type="Pfam" id="PF01902">
    <property type="entry name" value="Diphthami_syn_2"/>
    <property type="match status" value="1"/>
</dbReference>
<name>A0A6N9NI83_9FLAO</name>
<dbReference type="CDD" id="cd01994">
    <property type="entry name" value="AANH_PF0828-like"/>
    <property type="match status" value="1"/>
</dbReference>
<evidence type="ECO:0000313" key="2">
    <source>
        <dbReference type="EMBL" id="NBG65539.1"/>
    </source>
</evidence>
<proteinExistence type="predicted"/>
<comment type="caution">
    <text evidence="2">The sequence shown here is derived from an EMBL/GenBank/DDBJ whole genome shotgun (WGS) entry which is preliminary data.</text>
</comment>
<evidence type="ECO:0000259" key="1">
    <source>
        <dbReference type="Pfam" id="PF01902"/>
    </source>
</evidence>
<feature type="domain" description="Diphthamide synthase" evidence="1">
    <location>
        <begin position="5"/>
        <end position="209"/>
    </location>
</feature>
<dbReference type="GO" id="GO:0017178">
    <property type="term" value="F:diphthine-ammonia ligase activity"/>
    <property type="evidence" value="ECO:0007669"/>
    <property type="project" value="UniProtKB-EC"/>
</dbReference>
<keyword evidence="2" id="KW-0436">Ligase</keyword>
<gene>
    <name evidence="2" type="ORF">GQN54_05390</name>
</gene>
<dbReference type="AlphaFoldDB" id="A0A6N9NI83"/>
<dbReference type="EMBL" id="WWNE01000005">
    <property type="protein sequence ID" value="NBG65539.1"/>
    <property type="molecule type" value="Genomic_DNA"/>
</dbReference>
<dbReference type="InterPro" id="IPR002761">
    <property type="entry name" value="Diphthami_syn_dom"/>
</dbReference>
<dbReference type="InterPro" id="IPR014729">
    <property type="entry name" value="Rossmann-like_a/b/a_fold"/>
</dbReference>
<dbReference type="NCBIfam" id="TIGR00290">
    <property type="entry name" value="MJ0570_dom"/>
    <property type="match status" value="1"/>
</dbReference>
<sequence>MKKRIAFSWSGGKDSALALYFLLNDDWYEVVCLISNFNANGKLNMHAVPSQLIQKQAQQIGLPLKEVHVKDNDNKSFENAMRATLLELKSEGVEGVAFGDIFLENLKEYRTNKLNEVGMDAIFPLWSKDPHELIDLFLKFEFKTLTCCVNEDLLGERFINRLLNEEFFEELPDHVDVCGENGEYHSFCFDGPIFKNPVHFEMAESWTKDYEFELDDGSLMQSTYRYSSLIS</sequence>
<evidence type="ECO:0000313" key="3">
    <source>
        <dbReference type="Proteomes" id="UP000470771"/>
    </source>
</evidence>
<dbReference type="EC" id="6.3.1.14" evidence="2"/>
<dbReference type="SUPFAM" id="SSF52402">
    <property type="entry name" value="Adenine nucleotide alpha hydrolases-like"/>
    <property type="match status" value="1"/>
</dbReference>
<dbReference type="Gene3D" id="3.90.1490.10">
    <property type="entry name" value="putative n-type atp pyrophosphatase, domain 2"/>
    <property type="match status" value="1"/>
</dbReference>
<protein>
    <submittedName>
        <fullName evidence="2">Diphthine--ammonia ligase</fullName>
        <ecNumber evidence="2">6.3.1.14</ecNumber>
    </submittedName>
</protein>
<accession>A0A6N9NI83</accession>
<organism evidence="2 3">
    <name type="scientific">Acidiluteibacter ferrifornacis</name>
    <dbReference type="NCBI Taxonomy" id="2692424"/>
    <lineage>
        <taxon>Bacteria</taxon>
        <taxon>Pseudomonadati</taxon>
        <taxon>Bacteroidota</taxon>
        <taxon>Flavobacteriia</taxon>
        <taxon>Flavobacteriales</taxon>
        <taxon>Cryomorphaceae</taxon>
        <taxon>Acidiluteibacter</taxon>
    </lineage>
</organism>